<protein>
    <recommendedName>
        <fullName evidence="4">5-formyltetrahydrofolate cyclo-ligase</fullName>
        <ecNumber evidence="4">6.3.3.2</ecNumber>
    </recommendedName>
</protein>
<comment type="cofactor">
    <cofactor evidence="4">
        <name>Mg(2+)</name>
        <dbReference type="ChEBI" id="CHEBI:18420"/>
    </cofactor>
</comment>
<dbReference type="SUPFAM" id="SSF100950">
    <property type="entry name" value="NagB/RpiA/CoA transferase-like"/>
    <property type="match status" value="1"/>
</dbReference>
<keyword evidence="3 4" id="KW-0067">ATP-binding</keyword>
<keyword evidence="6" id="KW-1185">Reference proteome</keyword>
<keyword evidence="4" id="KW-0460">Magnesium</keyword>
<accession>A0ABT4VF24</accession>
<evidence type="ECO:0000313" key="5">
    <source>
        <dbReference type="EMBL" id="MDA3969317.1"/>
    </source>
</evidence>
<gene>
    <name evidence="5" type="ORF">PF021_06450</name>
</gene>
<proteinExistence type="inferred from homology"/>
<keyword evidence="2 4" id="KW-0547">Nucleotide-binding</keyword>
<dbReference type="RefSeq" id="WP_271021656.1">
    <property type="nucleotide sequence ID" value="NZ_JAQHXR010000003.1"/>
</dbReference>
<dbReference type="InterPro" id="IPR037171">
    <property type="entry name" value="NagB/RpiA_transferase-like"/>
</dbReference>
<sequence>MTKELIRQKFKNRLNKAKDSQNKLYMDLILNKKIEILLQQIISNLKKQKRKPHSRINILLYFPLDIEFNCLKLLNKFKKQKNTQIFLPFMSDINLKMVEYRLPLGRQAFGIYQPNGSLFRNNKLDIAIIPVLGIDMDFRRIGFGKGIYDRFFMNLKKQPITIFVSRALNYHNSKITQYHDVKTNIYITPFATIKDKIHDSSNIKFRSISTNSRFRRLPSFTQNIQHKL</sequence>
<dbReference type="GO" id="GO:0030272">
    <property type="term" value="F:5-formyltetrahydrofolate cyclo-ligase activity"/>
    <property type="evidence" value="ECO:0007669"/>
    <property type="project" value="UniProtKB-EC"/>
</dbReference>
<keyword evidence="5" id="KW-0436">Ligase</keyword>
<dbReference type="Pfam" id="PF01812">
    <property type="entry name" value="5-FTHF_cyc-lig"/>
    <property type="match status" value="1"/>
</dbReference>
<organism evidence="5 6">
    <name type="scientific">Helicobacter ibis</name>
    <dbReference type="NCBI Taxonomy" id="2962633"/>
    <lineage>
        <taxon>Bacteria</taxon>
        <taxon>Pseudomonadati</taxon>
        <taxon>Campylobacterota</taxon>
        <taxon>Epsilonproteobacteria</taxon>
        <taxon>Campylobacterales</taxon>
        <taxon>Helicobacteraceae</taxon>
        <taxon>Helicobacter</taxon>
    </lineage>
</organism>
<keyword evidence="4" id="KW-0479">Metal-binding</keyword>
<dbReference type="InterPro" id="IPR002698">
    <property type="entry name" value="FTHF_cligase"/>
</dbReference>
<name>A0ABT4VF24_9HELI</name>
<dbReference type="InterPro" id="IPR024185">
    <property type="entry name" value="FTHF_cligase-like_sf"/>
</dbReference>
<comment type="catalytic activity">
    <reaction evidence="4">
        <text>(6S)-5-formyl-5,6,7,8-tetrahydrofolate + ATP = (6R)-5,10-methenyltetrahydrofolate + ADP + phosphate</text>
        <dbReference type="Rhea" id="RHEA:10488"/>
        <dbReference type="ChEBI" id="CHEBI:30616"/>
        <dbReference type="ChEBI" id="CHEBI:43474"/>
        <dbReference type="ChEBI" id="CHEBI:57455"/>
        <dbReference type="ChEBI" id="CHEBI:57457"/>
        <dbReference type="ChEBI" id="CHEBI:456216"/>
        <dbReference type="EC" id="6.3.3.2"/>
    </reaction>
</comment>
<comment type="similarity">
    <text evidence="1 4">Belongs to the 5-formyltetrahydrofolate cyclo-ligase family.</text>
</comment>
<dbReference type="Gene3D" id="3.40.50.10420">
    <property type="entry name" value="NagB/RpiA/CoA transferase-like"/>
    <property type="match status" value="1"/>
</dbReference>
<evidence type="ECO:0000256" key="2">
    <source>
        <dbReference type="ARBA" id="ARBA00022741"/>
    </source>
</evidence>
<dbReference type="PANTHER" id="PTHR23407">
    <property type="entry name" value="ATPASE INHIBITOR/5-FORMYLTETRAHYDROFOLATE CYCLO-LIGASE"/>
    <property type="match status" value="1"/>
</dbReference>
<dbReference type="PIRSF" id="PIRSF006806">
    <property type="entry name" value="FTHF_cligase"/>
    <property type="match status" value="1"/>
</dbReference>
<dbReference type="EC" id="6.3.3.2" evidence="4"/>
<dbReference type="NCBIfam" id="TIGR02727">
    <property type="entry name" value="MTHFS_bact"/>
    <property type="match status" value="1"/>
</dbReference>
<evidence type="ECO:0000313" key="6">
    <source>
        <dbReference type="Proteomes" id="UP001210261"/>
    </source>
</evidence>
<reference evidence="5 6" key="1">
    <citation type="submission" date="2023-01" db="EMBL/GenBank/DDBJ databases">
        <title>Description of Helicobacter ibis sp. nov. isolated from faecal droppings of black-faced ibis (Theristicus melanopis).</title>
        <authorList>
            <person name="Lopez-Cantillo M."/>
            <person name="Vidal-Veuthey B."/>
            <person name="Mella A."/>
            <person name="De La Haba R."/>
            <person name="Collado L."/>
        </authorList>
    </citation>
    <scope>NUCLEOTIDE SEQUENCE [LARGE SCALE GENOMIC DNA]</scope>
    <source>
        <strain evidence="5 6">A82</strain>
    </source>
</reference>
<dbReference type="Proteomes" id="UP001210261">
    <property type="component" value="Unassembled WGS sequence"/>
</dbReference>
<evidence type="ECO:0000256" key="4">
    <source>
        <dbReference type="RuleBase" id="RU361279"/>
    </source>
</evidence>
<evidence type="ECO:0000256" key="1">
    <source>
        <dbReference type="ARBA" id="ARBA00010638"/>
    </source>
</evidence>
<dbReference type="EMBL" id="JAQHXR010000003">
    <property type="protein sequence ID" value="MDA3969317.1"/>
    <property type="molecule type" value="Genomic_DNA"/>
</dbReference>
<comment type="caution">
    <text evidence="5">The sequence shown here is derived from an EMBL/GenBank/DDBJ whole genome shotgun (WGS) entry which is preliminary data.</text>
</comment>
<dbReference type="PANTHER" id="PTHR23407:SF1">
    <property type="entry name" value="5-FORMYLTETRAHYDROFOLATE CYCLO-LIGASE"/>
    <property type="match status" value="1"/>
</dbReference>
<evidence type="ECO:0000256" key="3">
    <source>
        <dbReference type="ARBA" id="ARBA00022840"/>
    </source>
</evidence>